<keyword evidence="3" id="KW-1185">Reference proteome</keyword>
<dbReference type="Proteomes" id="UP000054144">
    <property type="component" value="Unassembled WGS sequence"/>
</dbReference>
<organism evidence="2 3">
    <name type="scientific">Fistulina hepatica ATCC 64428</name>
    <dbReference type="NCBI Taxonomy" id="1128425"/>
    <lineage>
        <taxon>Eukaryota</taxon>
        <taxon>Fungi</taxon>
        <taxon>Dikarya</taxon>
        <taxon>Basidiomycota</taxon>
        <taxon>Agaricomycotina</taxon>
        <taxon>Agaricomycetes</taxon>
        <taxon>Agaricomycetidae</taxon>
        <taxon>Agaricales</taxon>
        <taxon>Fistulinaceae</taxon>
        <taxon>Fistulina</taxon>
    </lineage>
</organism>
<accession>A0A0D7AJ89</accession>
<name>A0A0D7AJ89_9AGAR</name>
<feature type="compositionally biased region" description="Acidic residues" evidence="1">
    <location>
        <begin position="181"/>
        <end position="190"/>
    </location>
</feature>
<reference evidence="2 3" key="1">
    <citation type="journal article" date="2015" name="Fungal Genet. Biol.">
        <title>Evolution of novel wood decay mechanisms in Agaricales revealed by the genome sequences of Fistulina hepatica and Cylindrobasidium torrendii.</title>
        <authorList>
            <person name="Floudas D."/>
            <person name="Held B.W."/>
            <person name="Riley R."/>
            <person name="Nagy L.G."/>
            <person name="Koehler G."/>
            <person name="Ransdell A.S."/>
            <person name="Younus H."/>
            <person name="Chow J."/>
            <person name="Chiniquy J."/>
            <person name="Lipzen A."/>
            <person name="Tritt A."/>
            <person name="Sun H."/>
            <person name="Haridas S."/>
            <person name="LaButti K."/>
            <person name="Ohm R.A."/>
            <person name="Kues U."/>
            <person name="Blanchette R.A."/>
            <person name="Grigoriev I.V."/>
            <person name="Minto R.E."/>
            <person name="Hibbett D.S."/>
        </authorList>
    </citation>
    <scope>NUCLEOTIDE SEQUENCE [LARGE SCALE GENOMIC DNA]</scope>
    <source>
        <strain evidence="2 3">ATCC 64428</strain>
    </source>
</reference>
<sequence>MPRRTSDVYTNHRDDIDVDTMPLKPNLTSIIPKHLPDPDEPTFSCKPDVFYQKMPNPLAWLKLSETGAFVFAELDIRSQLAISRIWKSCWLQFKKKHHDAVLEPLPAWIDYYPRTKLPWPEDHPKHQEWIARGQRLKARDAFMRRWQDMYSFLEEEARPRSPTKLERVLLKYEHDYEPAEFEEAASDGEDSSYATSPEPDRTKDYRVPLDDRQTSPFDEIEEQIEQKQGASRIRSEEATCLLKDLCKMLKVVGPLLGGAARGAPSTKATRVFETAKHLRELADRLDSFGDWIQHAKEELLAPFSDEEPESPEEEIMWGKDVREYDIYHTLYAYDSDM</sequence>
<feature type="region of interest" description="Disordered" evidence="1">
    <location>
        <begin position="181"/>
        <end position="218"/>
    </location>
</feature>
<proteinExistence type="predicted"/>
<evidence type="ECO:0000313" key="2">
    <source>
        <dbReference type="EMBL" id="KIY51361.1"/>
    </source>
</evidence>
<gene>
    <name evidence="2" type="ORF">FISHEDRAFT_70993</name>
</gene>
<protein>
    <submittedName>
        <fullName evidence="2">Uncharacterized protein</fullName>
    </submittedName>
</protein>
<dbReference type="EMBL" id="KN881666">
    <property type="protein sequence ID" value="KIY51361.1"/>
    <property type="molecule type" value="Genomic_DNA"/>
</dbReference>
<dbReference type="AlphaFoldDB" id="A0A0D7AJ89"/>
<evidence type="ECO:0000313" key="3">
    <source>
        <dbReference type="Proteomes" id="UP000054144"/>
    </source>
</evidence>
<feature type="compositionally biased region" description="Basic and acidic residues" evidence="1">
    <location>
        <begin position="198"/>
        <end position="213"/>
    </location>
</feature>
<evidence type="ECO:0000256" key="1">
    <source>
        <dbReference type="SAM" id="MobiDB-lite"/>
    </source>
</evidence>